<dbReference type="Gene3D" id="1.10.30.50">
    <property type="match status" value="1"/>
</dbReference>
<dbReference type="Pfam" id="PF01844">
    <property type="entry name" value="HNH"/>
    <property type="match status" value="1"/>
</dbReference>
<dbReference type="InterPro" id="IPR052892">
    <property type="entry name" value="NA-targeting_endonuclease"/>
</dbReference>
<dbReference type="Proteomes" id="UP000001420">
    <property type="component" value="Chromosome"/>
</dbReference>
<reference evidence="2 3" key="1">
    <citation type="journal article" date="2003" name="Proc. Natl. Acad. Sci. U.S.A.">
        <title>Genome sequence of the cyanobacterium Prochlorococcus marinus SS120, a nearly minimal oxyphototrophic genome.</title>
        <authorList>
            <person name="Dufresne A."/>
            <person name="Salanoubat M."/>
            <person name="Partensky F."/>
            <person name="Artiguenave F."/>
            <person name="Axmann I.M."/>
            <person name="Barbe V."/>
            <person name="Duprat S."/>
            <person name="Galperin M.Y."/>
            <person name="Koonin E.V."/>
            <person name="Le Gall F."/>
            <person name="Makarova K.S."/>
            <person name="Ostrowski M."/>
            <person name="Oztas S."/>
            <person name="Robert C."/>
            <person name="Rogozin I.B."/>
            <person name="Scanlan D.J."/>
            <person name="Tandeau de Marsac N."/>
            <person name="Weissenbach J."/>
            <person name="Wincker P."/>
            <person name="Wolf Y.I."/>
            <person name="Hess W.R."/>
        </authorList>
    </citation>
    <scope>NUCLEOTIDE SEQUENCE [LARGE SCALE GENOMIC DNA]</scope>
    <source>
        <strain evidence="3">SARG / CCMP1375 / SS120</strain>
    </source>
</reference>
<dbReference type="EnsemblBacteria" id="AAP99078">
    <property type="protein sequence ID" value="AAP99078"/>
    <property type="gene ID" value="Pro_0032"/>
</dbReference>
<dbReference type="PANTHER" id="PTHR33877:SF2">
    <property type="entry name" value="OS07G0170200 PROTEIN"/>
    <property type="match status" value="1"/>
</dbReference>
<keyword evidence="3" id="KW-1185">Reference proteome</keyword>
<feature type="domain" description="HNH nuclease" evidence="1">
    <location>
        <begin position="19"/>
        <end position="69"/>
    </location>
</feature>
<name>Q7VEI1_PROMA</name>
<gene>
    <name evidence="2" type="primary">mcrA</name>
    <name evidence="2" type="ordered locus">Pro_0032</name>
</gene>
<proteinExistence type="predicted"/>
<dbReference type="eggNOG" id="COG1403">
    <property type="taxonomic scope" value="Bacteria"/>
</dbReference>
<accession>Q7VEI1</accession>
<dbReference type="AlphaFoldDB" id="Q7VEI1"/>
<dbReference type="HOGENOM" id="CLU_149207_0_0_3"/>
<dbReference type="GO" id="GO:0008270">
    <property type="term" value="F:zinc ion binding"/>
    <property type="evidence" value="ECO:0007669"/>
    <property type="project" value="InterPro"/>
</dbReference>
<dbReference type="InterPro" id="IPR003615">
    <property type="entry name" value="HNH_nuc"/>
</dbReference>
<evidence type="ECO:0000259" key="1">
    <source>
        <dbReference type="SMART" id="SM00507"/>
    </source>
</evidence>
<dbReference type="GO" id="GO:0004519">
    <property type="term" value="F:endonuclease activity"/>
    <property type="evidence" value="ECO:0007669"/>
    <property type="project" value="InterPro"/>
</dbReference>
<evidence type="ECO:0000313" key="2">
    <source>
        <dbReference type="EMBL" id="AAP99078.1"/>
    </source>
</evidence>
<dbReference type="PANTHER" id="PTHR33877">
    <property type="entry name" value="SLL1193 PROTEIN"/>
    <property type="match status" value="1"/>
</dbReference>
<dbReference type="KEGG" id="pma:Pro_0032"/>
<organism evidence="2 3">
    <name type="scientific">Prochlorococcus marinus (strain SARG / CCMP1375 / SS120)</name>
    <dbReference type="NCBI Taxonomy" id="167539"/>
    <lineage>
        <taxon>Bacteria</taxon>
        <taxon>Bacillati</taxon>
        <taxon>Cyanobacteriota</taxon>
        <taxon>Cyanophyceae</taxon>
        <taxon>Synechococcales</taxon>
        <taxon>Prochlorococcaceae</taxon>
        <taxon>Prochlorococcus</taxon>
    </lineage>
</organism>
<dbReference type="STRING" id="167539.Pro_0032"/>
<dbReference type="GO" id="GO:0003676">
    <property type="term" value="F:nucleic acid binding"/>
    <property type="evidence" value="ECO:0007669"/>
    <property type="project" value="InterPro"/>
</dbReference>
<dbReference type="CDD" id="cd00085">
    <property type="entry name" value="HNHc"/>
    <property type="match status" value="1"/>
</dbReference>
<protein>
    <submittedName>
        <fullName evidence="2">McrA/HNH family nuclease</fullName>
    </submittedName>
</protein>
<dbReference type="OrthoDB" id="9802901at2"/>
<dbReference type="SMART" id="SM00507">
    <property type="entry name" value="HNHc"/>
    <property type="match status" value="1"/>
</dbReference>
<dbReference type="PATRIC" id="fig|167539.5.peg.32"/>
<evidence type="ECO:0000313" key="3">
    <source>
        <dbReference type="Proteomes" id="UP000001420"/>
    </source>
</evidence>
<dbReference type="RefSeq" id="WP_011124187.1">
    <property type="nucleotide sequence ID" value="NC_005042.1"/>
</dbReference>
<sequence>MQNRDAVFLEDFCPKLRDRQWRKSLHSYTAKRCIYCGNASESIDHILPRSKGGLSITENCVPACLSCNGKKSDTEAFYWYRKQRFYDPRRAMAIRAWIDGDISLAMRLLQWAQPKELEKNSKIKWDIKAA</sequence>
<dbReference type="EMBL" id="AE017126">
    <property type="protein sequence ID" value="AAP99078.1"/>
    <property type="molecule type" value="Genomic_DNA"/>
</dbReference>
<dbReference type="InterPro" id="IPR002711">
    <property type="entry name" value="HNH"/>
</dbReference>